<accession>A0A2G0V772</accession>
<dbReference type="PANTHER" id="PTHR43011">
    <property type="entry name" value="IRON-SULFUR CLUSTER ASSEMBLY 2 HOMOLOG, MITOCHONDRIAL"/>
    <property type="match status" value="1"/>
</dbReference>
<name>A0A2G0V772_9PROT</name>
<dbReference type="AlphaFoldDB" id="A0A2G0V772"/>
<dbReference type="GO" id="GO:0051539">
    <property type="term" value="F:4 iron, 4 sulfur cluster binding"/>
    <property type="evidence" value="ECO:0007669"/>
    <property type="project" value="TreeGrafter"/>
</dbReference>
<sequence length="107" mass="11871">MLTFTDNSTKHMCQVIQEKSNPNLKLRVFVLGGGCAGLQYMFALVEKQCGDDLAFVKRTVSFIVDCISLQYLNNAVIDYRSSIDGSYYIVYTPSTASTCHCGSSFVM</sequence>
<dbReference type="NCBIfam" id="NF010147">
    <property type="entry name" value="PRK13623.1"/>
    <property type="match status" value="1"/>
</dbReference>
<protein>
    <submittedName>
        <fullName evidence="1">Iron-sulfur cluster insertion protein ErpA</fullName>
    </submittedName>
</protein>
<dbReference type="InterPro" id="IPR035903">
    <property type="entry name" value="HesB-like_dom_sf"/>
</dbReference>
<dbReference type="RefSeq" id="WP_186787039.1">
    <property type="nucleotide sequence ID" value="NZ_MKGN01000007.1"/>
</dbReference>
<dbReference type="NCBIfam" id="TIGR00049">
    <property type="entry name" value="iron-sulfur cluster assembly accessory protein"/>
    <property type="match status" value="1"/>
</dbReference>
<keyword evidence="2" id="KW-1185">Reference proteome</keyword>
<dbReference type="Proteomes" id="UP000222818">
    <property type="component" value="Unassembled WGS sequence"/>
</dbReference>
<organism evidence="1 2">
    <name type="scientific">Candidatus Tremblayella phenacoccinincola</name>
    <dbReference type="NCBI Taxonomy" id="1010676"/>
    <lineage>
        <taxon>Bacteria</taxon>
        <taxon>Pseudomonadati</taxon>
        <taxon>Pseudomonadota</taxon>
        <taxon>Betaproteobacteria</taxon>
        <taxon>Candidatus Tremblayella</taxon>
    </lineage>
</organism>
<dbReference type="PANTHER" id="PTHR43011:SF1">
    <property type="entry name" value="IRON-SULFUR CLUSTER ASSEMBLY 2 HOMOLOG, MITOCHONDRIAL"/>
    <property type="match status" value="1"/>
</dbReference>
<comment type="caution">
    <text evidence="1">The sequence shown here is derived from an EMBL/GenBank/DDBJ whole genome shotgun (WGS) entry which is preliminary data.</text>
</comment>
<reference evidence="1 2" key="1">
    <citation type="journal article" date="2017" name="ISME J.">
        <title>Tremblaya phenacola PPER: an evolutionary beta-gammaproteobacterium collage.</title>
        <authorList>
            <person name="Gil R."/>
            <person name="Vargas-Chavez C."/>
            <person name="Lopez-Madrigal S."/>
            <person name="Santos-Garcia D."/>
            <person name="Latorre A."/>
            <person name="Moya A."/>
        </authorList>
    </citation>
    <scope>NUCLEOTIDE SEQUENCE [LARGE SCALE GENOMIC DNA]</scope>
    <source>
        <strain evidence="1 2">PPER</strain>
    </source>
</reference>
<evidence type="ECO:0000313" key="1">
    <source>
        <dbReference type="EMBL" id="PHN16320.1"/>
    </source>
</evidence>
<dbReference type="EMBL" id="MKGN01000007">
    <property type="protein sequence ID" value="PHN16320.1"/>
    <property type="molecule type" value="Genomic_DNA"/>
</dbReference>
<dbReference type="GO" id="GO:0005506">
    <property type="term" value="F:iron ion binding"/>
    <property type="evidence" value="ECO:0007669"/>
    <property type="project" value="TreeGrafter"/>
</dbReference>
<dbReference type="SUPFAM" id="SSF89360">
    <property type="entry name" value="HesB-like domain"/>
    <property type="match status" value="1"/>
</dbReference>
<gene>
    <name evidence="1" type="primary">erpA</name>
    <name evidence="1" type="ORF">TPPER_00062</name>
</gene>
<proteinExistence type="predicted"/>
<dbReference type="GO" id="GO:0016226">
    <property type="term" value="P:iron-sulfur cluster assembly"/>
    <property type="evidence" value="ECO:0007669"/>
    <property type="project" value="InterPro"/>
</dbReference>
<evidence type="ECO:0000313" key="2">
    <source>
        <dbReference type="Proteomes" id="UP000222818"/>
    </source>
</evidence>
<dbReference type="Gene3D" id="2.60.300.12">
    <property type="entry name" value="HesB-like domain"/>
    <property type="match status" value="1"/>
</dbReference>
<dbReference type="GO" id="GO:0051537">
    <property type="term" value="F:2 iron, 2 sulfur cluster binding"/>
    <property type="evidence" value="ECO:0007669"/>
    <property type="project" value="TreeGrafter"/>
</dbReference>
<dbReference type="InterPro" id="IPR016092">
    <property type="entry name" value="ATAP"/>
</dbReference>